<dbReference type="GO" id="GO:0006310">
    <property type="term" value="P:DNA recombination"/>
    <property type="evidence" value="ECO:0007669"/>
    <property type="project" value="UniProtKB-KW"/>
</dbReference>
<dbReference type="Gene3D" id="1.10.150.130">
    <property type="match status" value="1"/>
</dbReference>
<dbReference type="InterPro" id="IPR013762">
    <property type="entry name" value="Integrase-like_cat_sf"/>
</dbReference>
<dbReference type="SUPFAM" id="SSF56349">
    <property type="entry name" value="DNA breaking-rejoining enzymes"/>
    <property type="match status" value="1"/>
</dbReference>
<dbReference type="PANTHER" id="PTHR30349">
    <property type="entry name" value="PHAGE INTEGRASE-RELATED"/>
    <property type="match status" value="1"/>
</dbReference>
<dbReference type="PROSITE" id="PS51900">
    <property type="entry name" value="CB"/>
    <property type="match status" value="1"/>
</dbReference>
<protein>
    <submittedName>
        <fullName evidence="8">Integrase</fullName>
    </submittedName>
</protein>
<dbReference type="EMBL" id="JANUAU010000001">
    <property type="protein sequence ID" value="MCS3676509.1"/>
    <property type="molecule type" value="Genomic_DNA"/>
</dbReference>
<evidence type="ECO:0000256" key="4">
    <source>
        <dbReference type="ARBA" id="ARBA00023172"/>
    </source>
</evidence>
<dbReference type="InterPro" id="IPR011010">
    <property type="entry name" value="DNA_brk_join_enz"/>
</dbReference>
<dbReference type="InterPro" id="IPR044068">
    <property type="entry name" value="CB"/>
</dbReference>
<dbReference type="AlphaFoldDB" id="A0A9X2PXB1"/>
<dbReference type="CDD" id="cd00796">
    <property type="entry name" value="INT_Rci_Hp1_C"/>
    <property type="match status" value="1"/>
</dbReference>
<feature type="domain" description="Tyr recombinase" evidence="6">
    <location>
        <begin position="179"/>
        <end position="373"/>
    </location>
</feature>
<dbReference type="RefSeq" id="WP_259079318.1">
    <property type="nucleotide sequence ID" value="NZ_JANUAU010000001.1"/>
</dbReference>
<evidence type="ECO:0000259" key="7">
    <source>
        <dbReference type="PROSITE" id="PS51900"/>
    </source>
</evidence>
<accession>A0A9X2PXB1</accession>
<comment type="caution">
    <text evidence="8">The sequence shown here is derived from an EMBL/GenBank/DDBJ whole genome shotgun (WGS) entry which is preliminary data.</text>
</comment>
<evidence type="ECO:0000256" key="2">
    <source>
        <dbReference type="ARBA" id="ARBA00022908"/>
    </source>
</evidence>
<dbReference type="GO" id="GO:0003677">
    <property type="term" value="F:DNA binding"/>
    <property type="evidence" value="ECO:0007669"/>
    <property type="project" value="UniProtKB-UniRule"/>
</dbReference>
<keyword evidence="3 5" id="KW-0238">DNA-binding</keyword>
<sequence length="377" mass="43504">MASLYKRDSGAYYAQFYDSERSPSRKRFSLRTSTKRSARQKLTELENAFVEGKFDPWANNERKADPFNYDRPEPSQDASLSDAIEQFAEAKRKQGRSERTIGTYRNLWERFADRFREGTTLSGVSPSDIEAFCYDDSVTSATRHKRYRHLHAILSWAEGESLVAESPVEDVSAPQKEEKLPTPVRKEDLPKLCSAVAKRYRKLRWEGNCRQRQIIWAIPVFRWAFYTGMRATEIGRLRWKHIDRERGLIRITEQKNRKAQTIPLISPAEQVLQSVPPTNSDDAFVFRTPDGPIAKRNAENFGQTASRHFCQARRDSEIDRELTFHDLRAGFATALADAGKSAHVIREAMRHASLEMALKYVRVSRQRLHSEMEEALG</sequence>
<organism evidence="8 9">
    <name type="scientific">Salinibacter ruber</name>
    <dbReference type="NCBI Taxonomy" id="146919"/>
    <lineage>
        <taxon>Bacteria</taxon>
        <taxon>Pseudomonadati</taxon>
        <taxon>Rhodothermota</taxon>
        <taxon>Rhodothermia</taxon>
        <taxon>Rhodothermales</taxon>
        <taxon>Salinibacteraceae</taxon>
        <taxon>Salinibacter</taxon>
    </lineage>
</organism>
<evidence type="ECO:0000259" key="6">
    <source>
        <dbReference type="PROSITE" id="PS51898"/>
    </source>
</evidence>
<dbReference type="InterPro" id="IPR010998">
    <property type="entry name" value="Integrase_recombinase_N"/>
</dbReference>
<feature type="domain" description="Core-binding (CB)" evidence="7">
    <location>
        <begin position="78"/>
        <end position="158"/>
    </location>
</feature>
<evidence type="ECO:0000256" key="3">
    <source>
        <dbReference type="ARBA" id="ARBA00023125"/>
    </source>
</evidence>
<dbReference type="Gene3D" id="1.10.443.10">
    <property type="entry name" value="Intergrase catalytic core"/>
    <property type="match status" value="1"/>
</dbReference>
<dbReference type="Pfam" id="PF00589">
    <property type="entry name" value="Phage_integrase"/>
    <property type="match status" value="1"/>
</dbReference>
<evidence type="ECO:0000256" key="5">
    <source>
        <dbReference type="PROSITE-ProRule" id="PRU01248"/>
    </source>
</evidence>
<dbReference type="PANTHER" id="PTHR30349:SF64">
    <property type="entry name" value="PROPHAGE INTEGRASE INTD-RELATED"/>
    <property type="match status" value="1"/>
</dbReference>
<comment type="similarity">
    <text evidence="1">Belongs to the 'phage' integrase family.</text>
</comment>
<dbReference type="InterPro" id="IPR050090">
    <property type="entry name" value="Tyrosine_recombinase_XerCD"/>
</dbReference>
<proteinExistence type="inferred from homology"/>
<dbReference type="GO" id="GO:0015074">
    <property type="term" value="P:DNA integration"/>
    <property type="evidence" value="ECO:0007669"/>
    <property type="project" value="UniProtKB-KW"/>
</dbReference>
<dbReference type="Proteomes" id="UP001155027">
    <property type="component" value="Unassembled WGS sequence"/>
</dbReference>
<dbReference type="PROSITE" id="PS51898">
    <property type="entry name" value="TYR_RECOMBINASE"/>
    <property type="match status" value="1"/>
</dbReference>
<reference evidence="8" key="1">
    <citation type="submission" date="2022-08" db="EMBL/GenBank/DDBJ databases">
        <title>Genomic Encyclopedia of Type Strains, Phase V (KMG-V): Genome sequencing to study the core and pangenomes of soil and plant-associated prokaryotes.</title>
        <authorList>
            <person name="Whitman W."/>
        </authorList>
    </citation>
    <scope>NUCLEOTIDE SEQUENCE</scope>
    <source>
        <strain evidence="8">0</strain>
    </source>
</reference>
<evidence type="ECO:0000313" key="9">
    <source>
        <dbReference type="Proteomes" id="UP001155027"/>
    </source>
</evidence>
<gene>
    <name evidence="8" type="ORF">GGP71_000405</name>
</gene>
<keyword evidence="2" id="KW-0229">DNA integration</keyword>
<name>A0A9X2PXB1_9BACT</name>
<evidence type="ECO:0000313" key="8">
    <source>
        <dbReference type="EMBL" id="MCS3676509.1"/>
    </source>
</evidence>
<keyword evidence="4" id="KW-0233">DNA recombination</keyword>
<dbReference type="InterPro" id="IPR002104">
    <property type="entry name" value="Integrase_catalytic"/>
</dbReference>
<evidence type="ECO:0000256" key="1">
    <source>
        <dbReference type="ARBA" id="ARBA00008857"/>
    </source>
</evidence>